<dbReference type="OrthoDB" id="297026at2759"/>
<keyword evidence="1" id="KW-0175">Coiled coil</keyword>
<evidence type="ECO:0000313" key="3">
    <source>
        <dbReference type="Proteomes" id="UP000692954"/>
    </source>
</evidence>
<dbReference type="PANTHER" id="PTHR33331:SF13">
    <property type="entry name" value="COILED-COIL DOMAIN CONTAINING 162"/>
    <property type="match status" value="1"/>
</dbReference>
<dbReference type="EMBL" id="CAJJDN010000061">
    <property type="protein sequence ID" value="CAD8093665.1"/>
    <property type="molecule type" value="Genomic_DNA"/>
</dbReference>
<dbReference type="InterPro" id="IPR040401">
    <property type="entry name" value="CCDC162"/>
</dbReference>
<evidence type="ECO:0000313" key="2">
    <source>
        <dbReference type="EMBL" id="CAD8093665.1"/>
    </source>
</evidence>
<feature type="coiled-coil region" evidence="1">
    <location>
        <begin position="1796"/>
        <end position="1830"/>
    </location>
</feature>
<keyword evidence="3" id="KW-1185">Reference proteome</keyword>
<sequence>MIQIINDDLIPQSIKANSRLRDAYIKFQELLSRGKIKLKIDKQINCDIAQQLYFFKNKDTLFFQHPDKQQDYYESLLKNLTKQIKPQKTIPYEKQLMLQIQGLNQQKYTPDILKKEIIFFYKRKICQLKIRKQRSVQQEETVQRPQAELIYKHRLQFIDNQIINLYQRLDRLRIDDGIKNYQDNQQQVFSNIFIDDVEIYLRNKIFFDKIKLPLRKLKYVCKWMHFLNRFEIQENANKILNNLRIQNADLNQSYFNDIVANIEGKLNLKYQMSKDVAMQLQEYLKPLKFSLDESRIAQRFDRIPLIILTDYEMQNRLYKTASKFLKNPKQFGEQKLIFHLCNLQHMLDGYQKYLYAWDKSEKNDYDGYSGLQKLTIELSAFDDSEELIKQLNNPLPIYPKISLVYVKNDWKTLLNTKNIILDEYQTFMQNQLNFVTVDSYTEKLIQLLPINLNKSMQAYIDQQIKQIRQDNYALFNIIENNDYVEYTRESLRLRQINELYEQISNKEIHYRHKTKFKIDLVKAFEELMIELAPKETHLQAYLSTIVSKMREFHRKIFYIVNAFQSIERKLTFSLLSLRECQINTTIDSQFLIKANSATKSEQNDPQMNQINTSRRNAIISYIDATDKQAQKMKKNITPELKYSKIEDEIFYSNEELPDVFISQTIQNPIYDSTIDEFQKIMKRIVQSISIYINKYEKISSIKSINPIVDRFQCSLDCLEQEAMYQFQKLKLIQSYLKIFDNTVDQYQASEIIEKIFEIMHEIPLLDLESFYFKDSYILNQELLKIQRELLEQLIDKQQQHEISLVKQINEKYINMRIQQEEVERVLSRAETPKVEQQSSKNSKLNEQYDYYNVSNKMSQIFQELNSTNKQSAINLNSGTKDFKIIDPNAVLLPFQILEDYEGINFIESLYLINNIMKTSKNSFQMLNQQFPQNSIQGYLSLQIATLKQAEIYSFQDQKLPHIKKFHENTFFESEYGLISTYFERIKQTVQNDITPYILNISLNDLDRALTQQQIQISDILAINNLLEYIRLRKQFFKIQLEMKVQHRIHKKILGYEKMSKTNDLYFKSNLIDQQSQYKKNQSVKYCYSPFCFEVDATQETNFLMLKQYEILVFQDVIEEFRNIILYDKINVMFLQTQNELKFILIDDYNKAQIDLKHFTQFGYLPQNSKLTIKQINQYEFNEKLLLANLPKKPQNLDEYMRQAKQIKSELFTIYVNKYKERSRVNSVQSDKMQILNQKKDQNFKLYLIKRLIQDFLSLTQHEAIKVNIFNTEARIKRIFQIIPNSSQIDKNFWLSIQEQQQVYLQQFKNFADKLQTQIHIDQFYSRDDFQNHTKNYDQNSELNKYYQNLKQFYIEVLRHNTIFLNWFELMHMNELYLFNLSFDHYDQTKEILYQGKLGKNPIRSVLEYDKNQMDLKQCISDQVIDQKPLLAQAIDKMIDKIKCFYQINKAFEPFQQQIEQFKVKTKFIEIIPVIKQQYLNLYCKTFYIYNQCKYLISKDYPDSKYCSQYQLINQCLFLQHRFSSVNLNFFKTIYVRYSDTYNMKEKDRYTNFKKIHSNIYTDQLKMISLVLPIHKERLTTFYNSEQNQNISLILQVPGMIEVNEKIMMRKQNITDCKDQCTSTILSETYILLQNPQIFNMSFIELKYHFCDLEKQLKDQKMTLKELVYSQLTNTSIKAMNENIQLLQQYLNTTPEIVEKAEIMDKLVSKINIAIPRVKFINSMQSTLSQKSGEIHNALKISFIQGFLNRLRNKSIQTNLLVSGMGYSISSQDIEDCLNILNRDLYTFAENEIAARMETFNLVYEQQKTQIKQLKRQLQEKTIENEQLKQCFDERLSALVIAKSNKILFDLDMLQSKFKDYQKCTQGLEENIREQIENKYKINVEQLSFERDRVIERFMDLKQQLITLFTQEVQTNQDALIKFIQQKTNEMLSEIPLYKRSHSQNNDQNEIVHQGQHQKIELLFEPYKFTKALHQLKEKWQQETEDQKINYEKQLSFYKSQCLEFEDLKFKLNESKRRETTMKLEIITLQQTINQLIKQKDEYAEQIDQLKFEKKRILKANDDYQQQLKQYKEKFKTQEIRKRNAISVDNYSMTQSIVERKTLPKLFKSEQKPKLKL</sequence>
<proteinExistence type="predicted"/>
<gene>
    <name evidence="2" type="ORF">PSON_ATCC_30995.1.T0610096</name>
</gene>
<accession>A0A8S1NVZ4</accession>
<protein>
    <submittedName>
        <fullName evidence="2">Uncharacterized protein</fullName>
    </submittedName>
</protein>
<dbReference type="PANTHER" id="PTHR33331">
    <property type="entry name" value="COILED-COIL DOMAIN-CONTAINING PROTEIN 162"/>
    <property type="match status" value="1"/>
</dbReference>
<organism evidence="2 3">
    <name type="scientific">Paramecium sonneborni</name>
    <dbReference type="NCBI Taxonomy" id="65129"/>
    <lineage>
        <taxon>Eukaryota</taxon>
        <taxon>Sar</taxon>
        <taxon>Alveolata</taxon>
        <taxon>Ciliophora</taxon>
        <taxon>Intramacronucleata</taxon>
        <taxon>Oligohymenophorea</taxon>
        <taxon>Peniculida</taxon>
        <taxon>Parameciidae</taxon>
        <taxon>Paramecium</taxon>
    </lineage>
</organism>
<dbReference type="Proteomes" id="UP000692954">
    <property type="component" value="Unassembled WGS sequence"/>
</dbReference>
<name>A0A8S1NVZ4_9CILI</name>
<feature type="coiled-coil region" evidence="1">
    <location>
        <begin position="2025"/>
        <end position="2080"/>
    </location>
</feature>
<evidence type="ECO:0000256" key="1">
    <source>
        <dbReference type="SAM" id="Coils"/>
    </source>
</evidence>
<reference evidence="2" key="1">
    <citation type="submission" date="2021-01" db="EMBL/GenBank/DDBJ databases">
        <authorList>
            <consortium name="Genoscope - CEA"/>
            <person name="William W."/>
        </authorList>
    </citation>
    <scope>NUCLEOTIDE SEQUENCE</scope>
</reference>
<comment type="caution">
    <text evidence="2">The sequence shown here is derived from an EMBL/GenBank/DDBJ whole genome shotgun (WGS) entry which is preliminary data.</text>
</comment>